<evidence type="ECO:0000313" key="1">
    <source>
        <dbReference type="EMBL" id="AKV66493.1"/>
    </source>
</evidence>
<name>A0A0K1RXI7_9CHRO</name>
<accession>A0A0K1RXI7</accession>
<dbReference type="KEGG" id="mpk:VL20_1320"/>
<organism evidence="1 2">
    <name type="scientific">Microcystis panniformis FACHB-1757</name>
    <dbReference type="NCBI Taxonomy" id="1638788"/>
    <lineage>
        <taxon>Bacteria</taxon>
        <taxon>Bacillati</taxon>
        <taxon>Cyanobacteriota</taxon>
        <taxon>Cyanophyceae</taxon>
        <taxon>Oscillatoriophycideae</taxon>
        <taxon>Chroococcales</taxon>
        <taxon>Microcystaceae</taxon>
        <taxon>Microcystis</taxon>
    </lineage>
</organism>
<proteinExistence type="predicted"/>
<keyword evidence="2" id="KW-1185">Reference proteome</keyword>
<dbReference type="AlphaFoldDB" id="A0A0K1RXI7"/>
<evidence type="ECO:0000313" key="2">
    <source>
        <dbReference type="Proteomes" id="UP000068167"/>
    </source>
</evidence>
<dbReference type="EMBL" id="CP011339">
    <property type="protein sequence ID" value="AKV66493.1"/>
    <property type="molecule type" value="Genomic_DNA"/>
</dbReference>
<sequence length="42" mass="4889">MSFFELPLDNQDSPYTILVVKQPSYGSQLGYFMGKFTKCHNR</sequence>
<gene>
    <name evidence="1" type="ORF">VL20_1320</name>
</gene>
<dbReference type="PATRIC" id="fig|1638788.3.peg.1326"/>
<dbReference type="Proteomes" id="UP000068167">
    <property type="component" value="Chromosome"/>
</dbReference>
<protein>
    <submittedName>
        <fullName evidence="1">Uncharacterized protein</fullName>
    </submittedName>
</protein>
<reference evidence="1 2" key="1">
    <citation type="journal article" date="2016" name="Stand. Genomic Sci.">
        <title>Complete genome sequence and genomic characterization of Microcystis panniformis FACHB 1757 by third-generation sequencing.</title>
        <authorList>
            <person name="Zhang J.Y."/>
            <person name="Guan R."/>
            <person name="Zhang H.J."/>
            <person name="Li H."/>
            <person name="Xiao P."/>
            <person name="Yu G.L."/>
            <person name="Du L."/>
            <person name="Cao D.M."/>
            <person name="Zhu B.C."/>
            <person name="Li R.H."/>
            <person name="Lu Z.H."/>
        </authorList>
    </citation>
    <scope>NUCLEOTIDE SEQUENCE [LARGE SCALE GENOMIC DNA]</scope>
    <source>
        <strain evidence="1 2">FACHB-1757</strain>
    </source>
</reference>